<dbReference type="Proteomes" id="UP000753256">
    <property type="component" value="Unassembled WGS sequence"/>
</dbReference>
<evidence type="ECO:0000313" key="1">
    <source>
        <dbReference type="EMBL" id="HJG36725.1"/>
    </source>
</evidence>
<organism evidence="1 2">
    <name type="scientific">Enorma phocaeensis</name>
    <dbReference type="NCBI Taxonomy" id="1871019"/>
    <lineage>
        <taxon>Bacteria</taxon>
        <taxon>Bacillati</taxon>
        <taxon>Actinomycetota</taxon>
        <taxon>Coriobacteriia</taxon>
        <taxon>Coriobacteriales</taxon>
        <taxon>Coriobacteriaceae</taxon>
        <taxon>Enorma</taxon>
    </lineage>
</organism>
<sequence length="97" mass="11305">MMKRPTHRTPDGAYGVFHKPDADKQRIMRFFNASTYDIFAAGYLFDEVAGKETRIPLAAVQRDGFAWSNRDAYYFEKYDMQLDPEFREYALAHAPEA</sequence>
<proteinExistence type="predicted"/>
<dbReference type="AlphaFoldDB" id="A0A921LUE5"/>
<accession>A0A921LUE5</accession>
<comment type="caution">
    <text evidence="1">The sequence shown here is derived from an EMBL/GenBank/DDBJ whole genome shotgun (WGS) entry which is preliminary data.</text>
</comment>
<protein>
    <submittedName>
        <fullName evidence="1">Uncharacterized protein</fullName>
    </submittedName>
</protein>
<dbReference type="EMBL" id="DYUZ01000009">
    <property type="protein sequence ID" value="HJG36725.1"/>
    <property type="molecule type" value="Genomic_DNA"/>
</dbReference>
<dbReference type="RefSeq" id="WP_273189049.1">
    <property type="nucleotide sequence ID" value="NZ_DYUZ01000009.1"/>
</dbReference>
<name>A0A921LUE5_9ACTN</name>
<evidence type="ECO:0000313" key="2">
    <source>
        <dbReference type="Proteomes" id="UP000753256"/>
    </source>
</evidence>
<reference evidence="1" key="1">
    <citation type="journal article" date="2021" name="PeerJ">
        <title>Extensive microbial diversity within the chicken gut microbiome revealed by metagenomics and culture.</title>
        <authorList>
            <person name="Gilroy R."/>
            <person name="Ravi A."/>
            <person name="Getino M."/>
            <person name="Pursley I."/>
            <person name="Horton D.L."/>
            <person name="Alikhan N.F."/>
            <person name="Baker D."/>
            <person name="Gharbi K."/>
            <person name="Hall N."/>
            <person name="Watson M."/>
            <person name="Adriaenssens E.M."/>
            <person name="Foster-Nyarko E."/>
            <person name="Jarju S."/>
            <person name="Secka A."/>
            <person name="Antonio M."/>
            <person name="Oren A."/>
            <person name="Chaudhuri R.R."/>
            <person name="La Ragione R."/>
            <person name="Hildebrand F."/>
            <person name="Pallen M.J."/>
        </authorList>
    </citation>
    <scope>NUCLEOTIDE SEQUENCE</scope>
    <source>
        <strain evidence="1">ChiHjej13B12-9602</strain>
    </source>
</reference>
<reference evidence="1" key="2">
    <citation type="submission" date="2021-09" db="EMBL/GenBank/DDBJ databases">
        <authorList>
            <person name="Gilroy R."/>
        </authorList>
    </citation>
    <scope>NUCLEOTIDE SEQUENCE</scope>
    <source>
        <strain evidence="1">ChiHjej13B12-9602</strain>
    </source>
</reference>
<gene>
    <name evidence="1" type="ORF">K8V70_02515</name>
</gene>